<evidence type="ECO:0000256" key="1">
    <source>
        <dbReference type="SAM" id="MobiDB-lite"/>
    </source>
</evidence>
<dbReference type="EMBL" id="CP157199">
    <property type="protein sequence ID" value="XBG61041.1"/>
    <property type="molecule type" value="Genomic_DNA"/>
</dbReference>
<proteinExistence type="predicted"/>
<dbReference type="AlphaFoldDB" id="A0AAU7BSC5"/>
<sequence length="40" mass="3961">MKLRHLITPYKRAKTKTKIIASSIGNPGGGGPEGGGGGGP</sequence>
<organism evidence="2">
    <name type="scientific">Pontimicrobium sp. SW4</name>
    <dbReference type="NCBI Taxonomy" id="3153519"/>
    <lineage>
        <taxon>Bacteria</taxon>
        <taxon>Pseudomonadati</taxon>
        <taxon>Bacteroidota</taxon>
        <taxon>Flavobacteriia</taxon>
        <taxon>Flavobacteriales</taxon>
        <taxon>Flavobacteriaceae</taxon>
        <taxon>Pontimicrobium</taxon>
    </lineage>
</organism>
<evidence type="ECO:0000313" key="2">
    <source>
        <dbReference type="EMBL" id="XBG61041.1"/>
    </source>
</evidence>
<dbReference type="RefSeq" id="WP_347923279.1">
    <property type="nucleotide sequence ID" value="NZ_CP157199.1"/>
</dbReference>
<feature type="region of interest" description="Disordered" evidence="1">
    <location>
        <begin position="21"/>
        <end position="40"/>
    </location>
</feature>
<accession>A0AAU7BSC5</accession>
<name>A0AAU7BSC5_9FLAO</name>
<gene>
    <name evidence="2" type="ORF">ABGB03_14370</name>
</gene>
<protein>
    <submittedName>
        <fullName evidence="2">Uncharacterized protein</fullName>
    </submittedName>
</protein>
<reference evidence="2" key="1">
    <citation type="submission" date="2024-05" db="EMBL/GenBank/DDBJ databases">
        <title>Pontimicrobium maritimus sp. nov., isolated form sea water.</title>
        <authorList>
            <person name="Muhammad N."/>
            <person name="Vuong T.Q."/>
            <person name="Han H.L."/>
            <person name="Kim S.-G."/>
        </authorList>
    </citation>
    <scope>NUCLEOTIDE SEQUENCE</scope>
    <source>
        <strain evidence="2">SW4</strain>
    </source>
</reference>
<feature type="compositionally biased region" description="Gly residues" evidence="1">
    <location>
        <begin position="26"/>
        <end position="40"/>
    </location>
</feature>